<feature type="domain" description="Nudix hydrolase" evidence="6">
    <location>
        <begin position="3"/>
        <end position="142"/>
    </location>
</feature>
<keyword evidence="3 5" id="KW-0378">Hydrolase</keyword>
<dbReference type="PANTHER" id="PTHR43046">
    <property type="entry name" value="GDP-MANNOSE MANNOSYL HYDROLASE"/>
    <property type="match status" value="1"/>
</dbReference>
<reference evidence="7 8" key="1">
    <citation type="submission" date="2019-04" db="EMBL/GenBank/DDBJ databases">
        <title>Herbidospora sp. NEAU-GS14.nov., a novel actinomycete isolated from soil.</title>
        <authorList>
            <person name="Han L."/>
        </authorList>
    </citation>
    <scope>NUCLEOTIDE SEQUENCE [LARGE SCALE GENOMIC DNA]</scope>
    <source>
        <strain evidence="7 8">NEAU-GS14</strain>
    </source>
</reference>
<dbReference type="EMBL" id="SZQA01000016">
    <property type="protein sequence ID" value="TKK87333.1"/>
    <property type="molecule type" value="Genomic_DNA"/>
</dbReference>
<dbReference type="SUPFAM" id="SSF55811">
    <property type="entry name" value="Nudix"/>
    <property type="match status" value="1"/>
</dbReference>
<evidence type="ECO:0000313" key="8">
    <source>
        <dbReference type="Proteomes" id="UP000308705"/>
    </source>
</evidence>
<dbReference type="PROSITE" id="PS51462">
    <property type="entry name" value="NUDIX"/>
    <property type="match status" value="1"/>
</dbReference>
<dbReference type="Gene3D" id="3.90.79.10">
    <property type="entry name" value="Nucleoside Triphosphate Pyrophosphohydrolase"/>
    <property type="match status" value="1"/>
</dbReference>
<evidence type="ECO:0000259" key="6">
    <source>
        <dbReference type="PROSITE" id="PS51462"/>
    </source>
</evidence>
<sequence>MAETRPAARVICLDGDGRVLLLRWHDHVSDEVFWEPPGGGIDPGESALAAARRELTEETGLPGDAVEDVWVQVERDFHWLGVHYMKTEPFFLARFPGTPKVGSVEFTAEETGTYRGHAWHTPDSLDTLPERVEPPNLRDVIERLV</sequence>
<name>A0A4V5UZ64_9ACTN</name>
<evidence type="ECO:0000256" key="4">
    <source>
        <dbReference type="ARBA" id="ARBA00022842"/>
    </source>
</evidence>
<dbReference type="GO" id="GO:0016787">
    <property type="term" value="F:hydrolase activity"/>
    <property type="evidence" value="ECO:0007669"/>
    <property type="project" value="UniProtKB-KW"/>
</dbReference>
<proteinExistence type="inferred from homology"/>
<dbReference type="Proteomes" id="UP000308705">
    <property type="component" value="Unassembled WGS sequence"/>
</dbReference>
<dbReference type="PANTHER" id="PTHR43046:SF12">
    <property type="entry name" value="GDP-MANNOSE MANNOSYL HYDROLASE"/>
    <property type="match status" value="1"/>
</dbReference>
<gene>
    <name evidence="7" type="ORF">FDA94_17660</name>
</gene>
<keyword evidence="4" id="KW-0460">Magnesium</keyword>
<dbReference type="CDD" id="cd04685">
    <property type="entry name" value="NUDIX_Hydrolase"/>
    <property type="match status" value="1"/>
</dbReference>
<keyword evidence="8" id="KW-1185">Reference proteome</keyword>
<dbReference type="PROSITE" id="PS00893">
    <property type="entry name" value="NUDIX_BOX"/>
    <property type="match status" value="1"/>
</dbReference>
<evidence type="ECO:0000256" key="3">
    <source>
        <dbReference type="ARBA" id="ARBA00022801"/>
    </source>
</evidence>
<dbReference type="InterPro" id="IPR020476">
    <property type="entry name" value="Nudix_hydrolase"/>
</dbReference>
<evidence type="ECO:0000256" key="2">
    <source>
        <dbReference type="ARBA" id="ARBA00005582"/>
    </source>
</evidence>
<organism evidence="7 8">
    <name type="scientific">Herbidospora galbida</name>
    <dbReference type="NCBI Taxonomy" id="2575442"/>
    <lineage>
        <taxon>Bacteria</taxon>
        <taxon>Bacillati</taxon>
        <taxon>Actinomycetota</taxon>
        <taxon>Actinomycetes</taxon>
        <taxon>Streptosporangiales</taxon>
        <taxon>Streptosporangiaceae</taxon>
        <taxon>Herbidospora</taxon>
    </lineage>
</organism>
<dbReference type="InterPro" id="IPR000086">
    <property type="entry name" value="NUDIX_hydrolase_dom"/>
</dbReference>
<dbReference type="InterPro" id="IPR020084">
    <property type="entry name" value="NUDIX_hydrolase_CS"/>
</dbReference>
<evidence type="ECO:0000256" key="5">
    <source>
        <dbReference type="RuleBase" id="RU003476"/>
    </source>
</evidence>
<comment type="caution">
    <text evidence="7">The sequence shown here is derived from an EMBL/GenBank/DDBJ whole genome shotgun (WGS) entry which is preliminary data.</text>
</comment>
<protein>
    <submittedName>
        <fullName evidence="7">NUDIX domain-containing protein</fullName>
    </submittedName>
</protein>
<dbReference type="AlphaFoldDB" id="A0A4V5UZ64"/>
<comment type="similarity">
    <text evidence="2 5">Belongs to the Nudix hydrolase family.</text>
</comment>
<evidence type="ECO:0000256" key="1">
    <source>
        <dbReference type="ARBA" id="ARBA00001946"/>
    </source>
</evidence>
<evidence type="ECO:0000313" key="7">
    <source>
        <dbReference type="EMBL" id="TKK87333.1"/>
    </source>
</evidence>
<dbReference type="PRINTS" id="PR00502">
    <property type="entry name" value="NUDIXFAMILY"/>
</dbReference>
<dbReference type="RefSeq" id="WP_137248171.1">
    <property type="nucleotide sequence ID" value="NZ_SZQA01000016.1"/>
</dbReference>
<dbReference type="OrthoDB" id="9804442at2"/>
<accession>A0A4V5UZ64</accession>
<dbReference type="Pfam" id="PF00293">
    <property type="entry name" value="NUDIX"/>
    <property type="match status" value="1"/>
</dbReference>
<dbReference type="InterPro" id="IPR015797">
    <property type="entry name" value="NUDIX_hydrolase-like_dom_sf"/>
</dbReference>
<comment type="cofactor">
    <cofactor evidence="1">
        <name>Mg(2+)</name>
        <dbReference type="ChEBI" id="CHEBI:18420"/>
    </cofactor>
</comment>